<dbReference type="EMBL" id="VSSQ01067111">
    <property type="protein sequence ID" value="MPN19535.1"/>
    <property type="molecule type" value="Genomic_DNA"/>
</dbReference>
<sequence length="154" mass="18395">MFDNITECRVSGNDRISCITVADSRLHRLINIRKGNRDRAEFGTFQRCLKYVHVRDTKEHSFVYLWVQRIPHWLDRSYAHHALKIHSQKLYSQIGIEFIHFFEEPSIRIVDFCDLLITACVSLDINQVHSAVELARERYHRHFDRPSYKLLINQ</sequence>
<gene>
    <name evidence="1" type="ORF">SDC9_166906</name>
</gene>
<comment type="caution">
    <text evidence="1">The sequence shown here is derived from an EMBL/GenBank/DDBJ whole genome shotgun (WGS) entry which is preliminary data.</text>
</comment>
<organism evidence="1">
    <name type="scientific">bioreactor metagenome</name>
    <dbReference type="NCBI Taxonomy" id="1076179"/>
    <lineage>
        <taxon>unclassified sequences</taxon>
        <taxon>metagenomes</taxon>
        <taxon>ecological metagenomes</taxon>
    </lineage>
</organism>
<name>A0A645FYN4_9ZZZZ</name>
<evidence type="ECO:0000313" key="1">
    <source>
        <dbReference type="EMBL" id="MPN19535.1"/>
    </source>
</evidence>
<accession>A0A645FYN4</accession>
<dbReference type="AlphaFoldDB" id="A0A645FYN4"/>
<reference evidence="1" key="1">
    <citation type="submission" date="2019-08" db="EMBL/GenBank/DDBJ databases">
        <authorList>
            <person name="Kucharzyk K."/>
            <person name="Murdoch R.W."/>
            <person name="Higgins S."/>
            <person name="Loffler F."/>
        </authorList>
    </citation>
    <scope>NUCLEOTIDE SEQUENCE</scope>
</reference>
<protein>
    <submittedName>
        <fullName evidence="1">Uncharacterized protein</fullName>
    </submittedName>
</protein>
<proteinExistence type="predicted"/>